<evidence type="ECO:0000256" key="2">
    <source>
        <dbReference type="ARBA" id="ARBA00022679"/>
    </source>
</evidence>
<dbReference type="Pfam" id="PF00456">
    <property type="entry name" value="Transketolase_N"/>
    <property type="match status" value="1"/>
</dbReference>
<evidence type="ECO:0000256" key="3">
    <source>
        <dbReference type="ARBA" id="ARBA00022723"/>
    </source>
</evidence>
<dbReference type="SUPFAM" id="SSF52518">
    <property type="entry name" value="Thiamin diphosphate-binding fold (THDP-binding)"/>
    <property type="match status" value="1"/>
</dbReference>
<evidence type="ECO:0000313" key="7">
    <source>
        <dbReference type="Proteomes" id="UP000799764"/>
    </source>
</evidence>
<evidence type="ECO:0000256" key="4">
    <source>
        <dbReference type="ARBA" id="ARBA00023052"/>
    </source>
</evidence>
<dbReference type="InterPro" id="IPR005474">
    <property type="entry name" value="Transketolase_N"/>
</dbReference>
<accession>A0A9P4P8M0</accession>
<keyword evidence="3" id="KW-0479">Metal-binding</keyword>
<dbReference type="EMBL" id="MU001512">
    <property type="protein sequence ID" value="KAF2438554.1"/>
    <property type="molecule type" value="Genomic_DNA"/>
</dbReference>
<gene>
    <name evidence="6" type="ORF">P171DRAFT_163097</name>
</gene>
<feature type="domain" description="Transketolase N-terminal" evidence="5">
    <location>
        <begin position="9"/>
        <end position="68"/>
    </location>
</feature>
<dbReference type="InterPro" id="IPR033247">
    <property type="entry name" value="Transketolase_fam"/>
</dbReference>
<dbReference type="InterPro" id="IPR029061">
    <property type="entry name" value="THDP-binding"/>
</dbReference>
<dbReference type="AlphaFoldDB" id="A0A9P4P8M0"/>
<dbReference type="PANTHER" id="PTHR43522:SF2">
    <property type="entry name" value="TRANSKETOLASE 1-RELATED"/>
    <property type="match status" value="1"/>
</dbReference>
<comment type="caution">
    <text evidence="6">The sequence shown here is derived from an EMBL/GenBank/DDBJ whole genome shotgun (WGS) entry which is preliminary data.</text>
</comment>
<protein>
    <recommendedName>
        <fullName evidence="5">Transketolase N-terminal domain-containing protein</fullName>
    </recommendedName>
</protein>
<evidence type="ECO:0000259" key="5">
    <source>
        <dbReference type="Pfam" id="PF00456"/>
    </source>
</evidence>
<organism evidence="6 7">
    <name type="scientific">Karstenula rhodostoma CBS 690.94</name>
    <dbReference type="NCBI Taxonomy" id="1392251"/>
    <lineage>
        <taxon>Eukaryota</taxon>
        <taxon>Fungi</taxon>
        <taxon>Dikarya</taxon>
        <taxon>Ascomycota</taxon>
        <taxon>Pezizomycotina</taxon>
        <taxon>Dothideomycetes</taxon>
        <taxon>Pleosporomycetidae</taxon>
        <taxon>Pleosporales</taxon>
        <taxon>Massarineae</taxon>
        <taxon>Didymosphaeriaceae</taxon>
        <taxon>Karstenula</taxon>
    </lineage>
</organism>
<keyword evidence="4" id="KW-0786">Thiamine pyrophosphate</keyword>
<dbReference type="GO" id="GO:0004802">
    <property type="term" value="F:transketolase activity"/>
    <property type="evidence" value="ECO:0007669"/>
    <property type="project" value="TreeGrafter"/>
</dbReference>
<sequence length="103" mass="11043">MSSGYSKTDELAINTIRTLAVDATLAANSGHPGAPMGLAPVAHVLFNKFMTFNPKNPDWVNRDRFVLSYVPSIRSSSAAVAYGAFLRAMRQWIASQTAISAGP</sequence>
<comment type="cofactor">
    <cofactor evidence="1">
        <name>thiamine diphosphate</name>
        <dbReference type="ChEBI" id="CHEBI:58937"/>
    </cofactor>
</comment>
<dbReference type="PANTHER" id="PTHR43522">
    <property type="entry name" value="TRANSKETOLASE"/>
    <property type="match status" value="1"/>
</dbReference>
<dbReference type="Gene3D" id="3.40.50.970">
    <property type="match status" value="1"/>
</dbReference>
<keyword evidence="2" id="KW-0808">Transferase</keyword>
<dbReference type="GO" id="GO:0005829">
    <property type="term" value="C:cytosol"/>
    <property type="evidence" value="ECO:0007669"/>
    <property type="project" value="TreeGrafter"/>
</dbReference>
<dbReference type="GO" id="GO:0046872">
    <property type="term" value="F:metal ion binding"/>
    <property type="evidence" value="ECO:0007669"/>
    <property type="project" value="UniProtKB-KW"/>
</dbReference>
<evidence type="ECO:0000256" key="1">
    <source>
        <dbReference type="ARBA" id="ARBA00001964"/>
    </source>
</evidence>
<proteinExistence type="predicted"/>
<evidence type="ECO:0000313" key="6">
    <source>
        <dbReference type="EMBL" id="KAF2438554.1"/>
    </source>
</evidence>
<keyword evidence="7" id="KW-1185">Reference proteome</keyword>
<dbReference type="OrthoDB" id="10267175at2759"/>
<dbReference type="InterPro" id="IPR049557">
    <property type="entry name" value="Transketolase_CS"/>
</dbReference>
<dbReference type="GO" id="GO:0006098">
    <property type="term" value="P:pentose-phosphate shunt"/>
    <property type="evidence" value="ECO:0007669"/>
    <property type="project" value="TreeGrafter"/>
</dbReference>
<dbReference type="PROSITE" id="PS00801">
    <property type="entry name" value="TRANSKETOLASE_1"/>
    <property type="match status" value="1"/>
</dbReference>
<reference evidence="6" key="1">
    <citation type="journal article" date="2020" name="Stud. Mycol.">
        <title>101 Dothideomycetes genomes: a test case for predicting lifestyles and emergence of pathogens.</title>
        <authorList>
            <person name="Haridas S."/>
            <person name="Albert R."/>
            <person name="Binder M."/>
            <person name="Bloem J."/>
            <person name="Labutti K."/>
            <person name="Salamov A."/>
            <person name="Andreopoulos B."/>
            <person name="Baker S."/>
            <person name="Barry K."/>
            <person name="Bills G."/>
            <person name="Bluhm B."/>
            <person name="Cannon C."/>
            <person name="Castanera R."/>
            <person name="Culley D."/>
            <person name="Daum C."/>
            <person name="Ezra D."/>
            <person name="Gonzalez J."/>
            <person name="Henrissat B."/>
            <person name="Kuo A."/>
            <person name="Liang C."/>
            <person name="Lipzen A."/>
            <person name="Lutzoni F."/>
            <person name="Magnuson J."/>
            <person name="Mondo S."/>
            <person name="Nolan M."/>
            <person name="Ohm R."/>
            <person name="Pangilinan J."/>
            <person name="Park H.-J."/>
            <person name="Ramirez L."/>
            <person name="Alfaro M."/>
            <person name="Sun H."/>
            <person name="Tritt A."/>
            <person name="Yoshinaga Y."/>
            <person name="Zwiers L.-H."/>
            <person name="Turgeon B."/>
            <person name="Goodwin S."/>
            <person name="Spatafora J."/>
            <person name="Crous P."/>
            <person name="Grigoriev I."/>
        </authorList>
    </citation>
    <scope>NUCLEOTIDE SEQUENCE</scope>
    <source>
        <strain evidence="6">CBS 690.94</strain>
    </source>
</reference>
<name>A0A9P4P8M0_9PLEO</name>
<dbReference type="Proteomes" id="UP000799764">
    <property type="component" value="Unassembled WGS sequence"/>
</dbReference>
<dbReference type="GO" id="GO:0005634">
    <property type="term" value="C:nucleus"/>
    <property type="evidence" value="ECO:0007669"/>
    <property type="project" value="TreeGrafter"/>
</dbReference>